<dbReference type="PANTHER" id="PTHR43280:SF2">
    <property type="entry name" value="HTH-TYPE TRANSCRIPTIONAL REGULATOR EXSA"/>
    <property type="match status" value="1"/>
</dbReference>
<evidence type="ECO:0000256" key="2">
    <source>
        <dbReference type="ARBA" id="ARBA00023125"/>
    </source>
</evidence>
<dbReference type="Pfam" id="PF02311">
    <property type="entry name" value="AraC_binding"/>
    <property type="match status" value="1"/>
</dbReference>
<dbReference type="Gene3D" id="1.10.10.60">
    <property type="entry name" value="Homeodomain-like"/>
    <property type="match status" value="2"/>
</dbReference>
<proteinExistence type="predicted"/>
<dbReference type="InterPro" id="IPR009057">
    <property type="entry name" value="Homeodomain-like_sf"/>
</dbReference>
<evidence type="ECO:0000256" key="1">
    <source>
        <dbReference type="ARBA" id="ARBA00023015"/>
    </source>
</evidence>
<dbReference type="InterPro" id="IPR003313">
    <property type="entry name" value="AraC-bd"/>
</dbReference>
<evidence type="ECO:0000259" key="4">
    <source>
        <dbReference type="PROSITE" id="PS01124"/>
    </source>
</evidence>
<dbReference type="PROSITE" id="PS01124">
    <property type="entry name" value="HTH_ARAC_FAMILY_2"/>
    <property type="match status" value="1"/>
</dbReference>
<dbReference type="PANTHER" id="PTHR43280">
    <property type="entry name" value="ARAC-FAMILY TRANSCRIPTIONAL REGULATOR"/>
    <property type="match status" value="1"/>
</dbReference>
<feature type="domain" description="HTH araC/xylS-type" evidence="4">
    <location>
        <begin position="177"/>
        <end position="275"/>
    </location>
</feature>
<evidence type="ECO:0000256" key="3">
    <source>
        <dbReference type="ARBA" id="ARBA00023163"/>
    </source>
</evidence>
<dbReference type="GO" id="GO:0043565">
    <property type="term" value="F:sequence-specific DNA binding"/>
    <property type="evidence" value="ECO:0007669"/>
    <property type="project" value="InterPro"/>
</dbReference>
<dbReference type="SUPFAM" id="SSF51215">
    <property type="entry name" value="Regulatory protein AraC"/>
    <property type="match status" value="1"/>
</dbReference>
<dbReference type="RefSeq" id="WP_153406954.1">
    <property type="nucleotide sequence ID" value="NZ_ML762457.1"/>
</dbReference>
<dbReference type="OrthoDB" id="9813413at2"/>
<reference evidence="5 6" key="1">
    <citation type="submission" date="2019-10" db="EMBL/GenBank/DDBJ databases">
        <title>Gracilibacillus sp. nov. isolated from rice seeds.</title>
        <authorList>
            <person name="He S."/>
        </authorList>
    </citation>
    <scope>NUCLEOTIDE SEQUENCE [LARGE SCALE GENOMIC DNA]</scope>
    <source>
        <strain evidence="5 6">TD8</strain>
    </source>
</reference>
<dbReference type="SUPFAM" id="SSF46689">
    <property type="entry name" value="Homeodomain-like"/>
    <property type="match status" value="2"/>
</dbReference>
<dbReference type="EMBL" id="WEID01000125">
    <property type="protein sequence ID" value="KAB8125815.1"/>
    <property type="molecule type" value="Genomic_DNA"/>
</dbReference>
<dbReference type="PRINTS" id="PR00032">
    <property type="entry name" value="HTHARAC"/>
</dbReference>
<dbReference type="GO" id="GO:0003700">
    <property type="term" value="F:DNA-binding transcription factor activity"/>
    <property type="evidence" value="ECO:0007669"/>
    <property type="project" value="InterPro"/>
</dbReference>
<evidence type="ECO:0000313" key="6">
    <source>
        <dbReference type="Proteomes" id="UP000480246"/>
    </source>
</evidence>
<keyword evidence="1" id="KW-0805">Transcription regulation</keyword>
<organism evidence="5 6">
    <name type="scientific">Gracilibacillus oryzae</name>
    <dbReference type="NCBI Taxonomy" id="1672701"/>
    <lineage>
        <taxon>Bacteria</taxon>
        <taxon>Bacillati</taxon>
        <taxon>Bacillota</taxon>
        <taxon>Bacilli</taxon>
        <taxon>Bacillales</taxon>
        <taxon>Bacillaceae</taxon>
        <taxon>Gracilibacillus</taxon>
    </lineage>
</organism>
<name>A0A7C8GQJ8_9BACI</name>
<dbReference type="AlphaFoldDB" id="A0A7C8GQJ8"/>
<sequence>MQILEYVPNHLNYHDLYINQFGKEQCYPKHHQGPRARDYYLIHYIKSGKGIFEVNGKSYQLEAGQGFLICPDVNTFYQADEENPWYYYWVGFNGIQADSLLSQAKLCGVNNPIFEYNQDNQLFDYFEELIRLQQCKPIISELKGLGSLYSILSTLIHSIHHEEDIPSRMNTKLTYVKKVTQLINDNYAKKITISEIANRVGLDRSYLNSLFKSVYNKSIQEFLIQYRIRKACELLEKSNFSVSQVARFVGYEDPLQFSKTFKKVKGTSPKYYRLSLEMEEFDANI</sequence>
<dbReference type="Proteomes" id="UP000480246">
    <property type="component" value="Unassembled WGS sequence"/>
</dbReference>
<dbReference type="CDD" id="cd06986">
    <property type="entry name" value="cupin_MmsR-like_N"/>
    <property type="match status" value="1"/>
</dbReference>
<accession>A0A7C8GQJ8</accession>
<dbReference type="Pfam" id="PF12833">
    <property type="entry name" value="HTH_18"/>
    <property type="match status" value="1"/>
</dbReference>
<gene>
    <name evidence="5" type="ORF">F9U64_21615</name>
</gene>
<keyword evidence="2" id="KW-0238">DNA-binding</keyword>
<dbReference type="SMART" id="SM00342">
    <property type="entry name" value="HTH_ARAC"/>
    <property type="match status" value="1"/>
</dbReference>
<comment type="caution">
    <text evidence="5">The sequence shown here is derived from an EMBL/GenBank/DDBJ whole genome shotgun (WGS) entry which is preliminary data.</text>
</comment>
<keyword evidence="3" id="KW-0804">Transcription</keyword>
<dbReference type="Gene3D" id="2.60.120.280">
    <property type="entry name" value="Regulatory protein AraC"/>
    <property type="match status" value="1"/>
</dbReference>
<keyword evidence="6" id="KW-1185">Reference proteome</keyword>
<evidence type="ECO:0000313" key="5">
    <source>
        <dbReference type="EMBL" id="KAB8125815.1"/>
    </source>
</evidence>
<dbReference type="InterPro" id="IPR020449">
    <property type="entry name" value="Tscrpt_reg_AraC-type_HTH"/>
</dbReference>
<dbReference type="InterPro" id="IPR037923">
    <property type="entry name" value="HTH-like"/>
</dbReference>
<dbReference type="InterPro" id="IPR018060">
    <property type="entry name" value="HTH_AraC"/>
</dbReference>
<protein>
    <submittedName>
        <fullName evidence="5">AraC family transcriptional regulator</fullName>
    </submittedName>
</protein>